<evidence type="ECO:0000256" key="1">
    <source>
        <dbReference type="SAM" id="MobiDB-lite"/>
    </source>
</evidence>
<dbReference type="AlphaFoldDB" id="A0A0C3S6E4"/>
<organism evidence="2 3">
    <name type="scientific">Phlebiopsis gigantea (strain 11061_1 CR5-6)</name>
    <name type="common">White-rot fungus</name>
    <name type="synonym">Peniophora gigantea</name>
    <dbReference type="NCBI Taxonomy" id="745531"/>
    <lineage>
        <taxon>Eukaryota</taxon>
        <taxon>Fungi</taxon>
        <taxon>Dikarya</taxon>
        <taxon>Basidiomycota</taxon>
        <taxon>Agaricomycotina</taxon>
        <taxon>Agaricomycetes</taxon>
        <taxon>Polyporales</taxon>
        <taxon>Phanerochaetaceae</taxon>
        <taxon>Phlebiopsis</taxon>
    </lineage>
</organism>
<feature type="compositionally biased region" description="Low complexity" evidence="1">
    <location>
        <begin position="87"/>
        <end position="96"/>
    </location>
</feature>
<feature type="region of interest" description="Disordered" evidence="1">
    <location>
        <begin position="31"/>
        <end position="106"/>
    </location>
</feature>
<feature type="compositionally biased region" description="Polar residues" evidence="1">
    <location>
        <begin position="204"/>
        <end position="237"/>
    </location>
</feature>
<reference evidence="2 3" key="1">
    <citation type="journal article" date="2014" name="PLoS Genet.">
        <title>Analysis of the Phlebiopsis gigantea genome, transcriptome and secretome provides insight into its pioneer colonization strategies of wood.</title>
        <authorList>
            <person name="Hori C."/>
            <person name="Ishida T."/>
            <person name="Igarashi K."/>
            <person name="Samejima M."/>
            <person name="Suzuki H."/>
            <person name="Master E."/>
            <person name="Ferreira P."/>
            <person name="Ruiz-Duenas F.J."/>
            <person name="Held B."/>
            <person name="Canessa P."/>
            <person name="Larrondo L.F."/>
            <person name="Schmoll M."/>
            <person name="Druzhinina I.S."/>
            <person name="Kubicek C.P."/>
            <person name="Gaskell J.A."/>
            <person name="Kersten P."/>
            <person name="St John F."/>
            <person name="Glasner J."/>
            <person name="Sabat G."/>
            <person name="Splinter BonDurant S."/>
            <person name="Syed K."/>
            <person name="Yadav J."/>
            <person name="Mgbeahuruike A.C."/>
            <person name="Kovalchuk A."/>
            <person name="Asiegbu F.O."/>
            <person name="Lackner G."/>
            <person name="Hoffmeister D."/>
            <person name="Rencoret J."/>
            <person name="Gutierrez A."/>
            <person name="Sun H."/>
            <person name="Lindquist E."/>
            <person name="Barry K."/>
            <person name="Riley R."/>
            <person name="Grigoriev I.V."/>
            <person name="Henrissat B."/>
            <person name="Kues U."/>
            <person name="Berka R.M."/>
            <person name="Martinez A.T."/>
            <person name="Covert S.F."/>
            <person name="Blanchette R.A."/>
            <person name="Cullen D."/>
        </authorList>
    </citation>
    <scope>NUCLEOTIDE SEQUENCE [LARGE SCALE GENOMIC DNA]</scope>
    <source>
        <strain evidence="2 3">11061_1 CR5-6</strain>
    </source>
</reference>
<evidence type="ECO:0000313" key="2">
    <source>
        <dbReference type="EMBL" id="KIP06147.1"/>
    </source>
</evidence>
<protein>
    <submittedName>
        <fullName evidence="2">Uncharacterized protein</fullName>
    </submittedName>
</protein>
<keyword evidence="3" id="KW-1185">Reference proteome</keyword>
<feature type="region of interest" description="Disordered" evidence="1">
    <location>
        <begin position="120"/>
        <end position="344"/>
    </location>
</feature>
<sequence>MLSRRIARLTQTPTSAAARLAAVRLYHPGDQARDAGAAATDPRNASPLDAASPEKGKRAPHGHLGNREGLGFAEQVGSQSATARHFAAGAQTADGATGKEDITPPSFVDAVKSKLGFETTAAEDKQNRGGGAGVTGTGRFADKGRRAIHTSAVASVDKTRGQAPQASREPKQATNADQNDHLQHKSASSPDSGKGNAAAEPTLPSKQAKTSQKTTAYQRRRFSTSSWVAAQSHSSETYFKEADNNQPANPKVHQVDSSTDGAPVARANEKVGTGDFSTKGPGDPEYHTMSQHDQPYDVPPTRGSEKEKKLRYGAGPGVMNEPPSQPDEGPAGKDAGGRKPEGRS</sequence>
<feature type="compositionally biased region" description="Basic and acidic residues" evidence="1">
    <location>
        <begin position="335"/>
        <end position="344"/>
    </location>
</feature>
<proteinExistence type="predicted"/>
<name>A0A0C3S6E4_PHLG1</name>
<dbReference type="OrthoDB" id="2687798at2759"/>
<gene>
    <name evidence="2" type="ORF">PHLGIDRAFT_36063</name>
</gene>
<dbReference type="EMBL" id="KN840524">
    <property type="protein sequence ID" value="KIP06147.1"/>
    <property type="molecule type" value="Genomic_DNA"/>
</dbReference>
<accession>A0A0C3S6E4</accession>
<dbReference type="HOGENOM" id="CLU_036222_0_0_1"/>
<dbReference type="Proteomes" id="UP000053257">
    <property type="component" value="Unassembled WGS sequence"/>
</dbReference>
<evidence type="ECO:0000313" key="3">
    <source>
        <dbReference type="Proteomes" id="UP000053257"/>
    </source>
</evidence>